<dbReference type="InterPro" id="IPR057733">
    <property type="entry name" value="UBE2O-like_SH3-B"/>
</dbReference>
<keyword evidence="2" id="KW-0833">Ubl conjugation pathway</keyword>
<dbReference type="Gene3D" id="3.10.110.10">
    <property type="entry name" value="Ubiquitin Conjugating Enzyme"/>
    <property type="match status" value="1"/>
</dbReference>
<dbReference type="PANTHER" id="PTHR46116:SF15">
    <property type="entry name" value="(E3-INDEPENDENT) E2 UBIQUITIN-CONJUGATING ENZYME"/>
    <property type="match status" value="1"/>
</dbReference>
<feature type="non-terminal residue" evidence="4">
    <location>
        <position position="1"/>
    </location>
</feature>
<dbReference type="InterPro" id="IPR057735">
    <property type="entry name" value="UBE2O-like_tSH3-B"/>
</dbReference>
<dbReference type="Pfam" id="PF23046">
    <property type="entry name" value="tSH3-B_UBE2O"/>
    <property type="match status" value="1"/>
</dbReference>
<dbReference type="SUPFAM" id="SSF54495">
    <property type="entry name" value="UBC-like"/>
    <property type="match status" value="1"/>
</dbReference>
<organism evidence="4 5">
    <name type="scientific">Rhododendron williamsianum</name>
    <dbReference type="NCBI Taxonomy" id="262921"/>
    <lineage>
        <taxon>Eukaryota</taxon>
        <taxon>Viridiplantae</taxon>
        <taxon>Streptophyta</taxon>
        <taxon>Embryophyta</taxon>
        <taxon>Tracheophyta</taxon>
        <taxon>Spermatophyta</taxon>
        <taxon>Magnoliopsida</taxon>
        <taxon>eudicotyledons</taxon>
        <taxon>Gunneridae</taxon>
        <taxon>Pentapetalae</taxon>
        <taxon>asterids</taxon>
        <taxon>Ericales</taxon>
        <taxon>Ericaceae</taxon>
        <taxon>Ericoideae</taxon>
        <taxon>Rhodoreae</taxon>
        <taxon>Rhododendron</taxon>
    </lineage>
</organism>
<evidence type="ECO:0000313" key="4">
    <source>
        <dbReference type="EMBL" id="KAE9461906.1"/>
    </source>
</evidence>
<dbReference type="Pfam" id="PF23043">
    <property type="entry name" value="SH3-B_UBE2O"/>
    <property type="match status" value="1"/>
</dbReference>
<keyword evidence="5" id="KW-1185">Reference proteome</keyword>
<dbReference type="PANTHER" id="PTHR46116">
    <property type="entry name" value="(E3-INDEPENDENT) E2 UBIQUITIN-CONJUGATING ENZYME"/>
    <property type="match status" value="1"/>
</dbReference>
<dbReference type="OrthoDB" id="47801at2759"/>
<name>A0A6A4LM48_9ERIC</name>
<accession>A0A6A4LM48</accession>
<feature type="domain" description="UBC core" evidence="3">
    <location>
        <begin position="567"/>
        <end position="712"/>
    </location>
</feature>
<evidence type="ECO:0000256" key="2">
    <source>
        <dbReference type="ARBA" id="ARBA00022786"/>
    </source>
</evidence>
<dbReference type="Proteomes" id="UP000428333">
    <property type="component" value="Linkage Group LG04"/>
</dbReference>
<dbReference type="PROSITE" id="PS50127">
    <property type="entry name" value="UBC_2"/>
    <property type="match status" value="1"/>
</dbReference>
<dbReference type="GO" id="GO:0061631">
    <property type="term" value="F:ubiquitin conjugating enzyme activity"/>
    <property type="evidence" value="ECO:0007669"/>
    <property type="project" value="TreeGrafter"/>
</dbReference>
<dbReference type="EMBL" id="QEFC01000934">
    <property type="protein sequence ID" value="KAE9461906.1"/>
    <property type="molecule type" value="Genomic_DNA"/>
</dbReference>
<dbReference type="AlphaFoldDB" id="A0A6A4LM48"/>
<evidence type="ECO:0000256" key="1">
    <source>
        <dbReference type="ARBA" id="ARBA00022679"/>
    </source>
</evidence>
<evidence type="ECO:0000259" key="3">
    <source>
        <dbReference type="PROSITE" id="PS50127"/>
    </source>
</evidence>
<proteinExistence type="predicted"/>
<sequence>MDLFSESDCSSVSNSSMEQDDEIETLYGGQACNILTSLEETIGKIDDFLSFESEFTYGDVVCPSTDPSGQVGRVVNVDMFVDLEDLQGQKIKDVSSSKIRKIRTISVGDYVVLGPWLGKVDKIVDCVTILFDDGTKSEFTTMGPDSEKLLPLRPDLLEDSQYPYYPGQRVRIELSTVSRSARWLSCGTGKEKQMKELFFLWKLDSKDLTLLSFLSHANWQLGDWCIFPAADCQGDMERIYLDGSSCDLTNRLKQAEEIFQGRTSPNFGEIFVIVKIKTKVDVLWQDGTRSMGLDSHSLFPINAVDAHDFWPDQFVMEKGISDDPEFSSGRRWGFVRCFHANERTVGVKWNIPVVNPAIELGGEEMEETVSAYELMEHPDYSYYLGDVVFRLEKNKLVDKIDGQIWGDEQTVFSNNCSLSCIGIVMGVKEGNVEVKWASGHTTKVAPYEIFRMDKYEALFPIPVPHEENVERTTEHMTENDNESLPKGKELFGGEKIPEEEAVLESSNLCNEGLLMFSDRNLEQQVKESREAFKQFDMVTGCLDHQFVEGAGKGLALPQVKQNLCQKRMVEKNSGRMEHSEKDLPETIYVRVYEERMDLLRAAIIGAPGTPYHDGLFFFDIFLPPDYPHVPPHFEEFVQEHFSCRWENILLACKAYMEGASVGCDFGYTKGEQENQRGSSTGFKIMLSKLFPKLVEAFSGMGIDCSQYVDPGI</sequence>
<reference evidence="4 5" key="1">
    <citation type="journal article" date="2019" name="Genome Biol. Evol.">
        <title>The Rhododendron genome and chromosomal organization provide insight into shared whole-genome duplications across the heath family (Ericaceae).</title>
        <authorList>
            <person name="Soza V.L."/>
            <person name="Lindsley D."/>
            <person name="Waalkes A."/>
            <person name="Ramage E."/>
            <person name="Patwardhan R.P."/>
            <person name="Burton J.N."/>
            <person name="Adey A."/>
            <person name="Kumar A."/>
            <person name="Qiu R."/>
            <person name="Shendure J."/>
            <person name="Hall B."/>
        </authorList>
    </citation>
    <scope>NUCLEOTIDE SEQUENCE [LARGE SCALE GENOMIC DNA]</scope>
    <source>
        <strain evidence="4">RSF 1966-606</strain>
    </source>
</reference>
<evidence type="ECO:0000313" key="5">
    <source>
        <dbReference type="Proteomes" id="UP000428333"/>
    </source>
</evidence>
<dbReference type="InterPro" id="IPR000608">
    <property type="entry name" value="UBC"/>
</dbReference>
<dbReference type="InterPro" id="IPR016135">
    <property type="entry name" value="UBQ-conjugating_enzyme/RWD"/>
</dbReference>
<protein>
    <recommendedName>
        <fullName evidence="3">UBC core domain-containing protein</fullName>
    </recommendedName>
</protein>
<comment type="caution">
    <text evidence="4">The sequence shown here is derived from an EMBL/GenBank/DDBJ whole genome shotgun (WGS) entry which is preliminary data.</text>
</comment>
<dbReference type="InterPro" id="IPR057734">
    <property type="entry name" value="UBE2O-like_SH3-C"/>
</dbReference>
<dbReference type="Pfam" id="PF00179">
    <property type="entry name" value="UQ_con"/>
    <property type="match status" value="1"/>
</dbReference>
<gene>
    <name evidence="4" type="ORF">C3L33_06223</name>
</gene>
<keyword evidence="1" id="KW-0808">Transferase</keyword>
<dbReference type="Pfam" id="PF23044">
    <property type="entry name" value="SH3-C_UBE2O"/>
    <property type="match status" value="1"/>
</dbReference>